<feature type="transmembrane region" description="Helical" evidence="1">
    <location>
        <begin position="48"/>
        <end position="72"/>
    </location>
</feature>
<keyword evidence="1" id="KW-0812">Transmembrane</keyword>
<dbReference type="EMBL" id="QGDC01000009">
    <property type="protein sequence ID" value="RCH53922.1"/>
    <property type="molecule type" value="Genomic_DNA"/>
</dbReference>
<dbReference type="RefSeq" id="WP_114006186.1">
    <property type="nucleotide sequence ID" value="NZ_QGDC01000009.1"/>
</dbReference>
<keyword evidence="1" id="KW-1133">Transmembrane helix</keyword>
<name>A0A367GKD3_9SPHI</name>
<comment type="caution">
    <text evidence="2">The sequence shown here is derived from an EMBL/GenBank/DDBJ whole genome shotgun (WGS) entry which is preliminary data.</text>
</comment>
<evidence type="ECO:0000313" key="3">
    <source>
        <dbReference type="Proteomes" id="UP000253209"/>
    </source>
</evidence>
<evidence type="ECO:0000313" key="2">
    <source>
        <dbReference type="EMBL" id="RCH53922.1"/>
    </source>
</evidence>
<sequence>MEVKAIKHTVYPDGHYGRYMDVKRRQNVINEQVERLQRTIKKHRRREALGIISCLILLLTTLTCMFFLPVIAQCLGYGV</sequence>
<accession>A0A367GKD3</accession>
<protein>
    <submittedName>
        <fullName evidence="2">Uncharacterized protein</fullName>
    </submittedName>
</protein>
<dbReference type="Proteomes" id="UP000253209">
    <property type="component" value="Unassembled WGS sequence"/>
</dbReference>
<evidence type="ECO:0000256" key="1">
    <source>
        <dbReference type="SAM" id="Phobius"/>
    </source>
</evidence>
<proteinExistence type="predicted"/>
<reference evidence="2 3" key="1">
    <citation type="submission" date="2018-05" db="EMBL/GenBank/DDBJ databases">
        <title>Mucilaginibacter hurinus sp. nov., isolated from briquette warehouse soil.</title>
        <authorList>
            <person name="Choi L."/>
        </authorList>
    </citation>
    <scope>NUCLEOTIDE SEQUENCE [LARGE SCALE GENOMIC DNA]</scope>
    <source>
        <strain evidence="2 3">ZR32</strain>
    </source>
</reference>
<keyword evidence="1" id="KW-0472">Membrane</keyword>
<dbReference type="AlphaFoldDB" id="A0A367GKD3"/>
<organism evidence="2 3">
    <name type="scientific">Mucilaginibacter hurinus</name>
    <dbReference type="NCBI Taxonomy" id="2201324"/>
    <lineage>
        <taxon>Bacteria</taxon>
        <taxon>Pseudomonadati</taxon>
        <taxon>Bacteroidota</taxon>
        <taxon>Sphingobacteriia</taxon>
        <taxon>Sphingobacteriales</taxon>
        <taxon>Sphingobacteriaceae</taxon>
        <taxon>Mucilaginibacter</taxon>
    </lineage>
</organism>
<gene>
    <name evidence="2" type="ORF">DJ568_15395</name>
</gene>
<keyword evidence="3" id="KW-1185">Reference proteome</keyword>